<dbReference type="Pfam" id="PF18803">
    <property type="entry name" value="CxC2"/>
    <property type="match status" value="1"/>
</dbReference>
<feature type="coiled-coil region" evidence="1">
    <location>
        <begin position="868"/>
        <end position="895"/>
    </location>
</feature>
<accession>A0A8H6SW37</accession>
<dbReference type="OrthoDB" id="2804062at2759"/>
<evidence type="ECO:0000256" key="1">
    <source>
        <dbReference type="SAM" id="Coils"/>
    </source>
</evidence>
<evidence type="ECO:0000256" key="2">
    <source>
        <dbReference type="SAM" id="MobiDB-lite"/>
    </source>
</evidence>
<feature type="region of interest" description="Disordered" evidence="2">
    <location>
        <begin position="1"/>
        <end position="27"/>
    </location>
</feature>
<dbReference type="Proteomes" id="UP000613580">
    <property type="component" value="Unassembled WGS sequence"/>
</dbReference>
<keyword evidence="5" id="KW-1185">Reference proteome</keyword>
<feature type="region of interest" description="Disordered" evidence="2">
    <location>
        <begin position="630"/>
        <end position="666"/>
    </location>
</feature>
<dbReference type="Pfam" id="PF18758">
    <property type="entry name" value="KDZ"/>
    <property type="match status" value="1"/>
</dbReference>
<feature type="compositionally biased region" description="Acidic residues" evidence="2">
    <location>
        <begin position="1115"/>
        <end position="1127"/>
    </location>
</feature>
<organism evidence="4 5">
    <name type="scientific">Mycena chlorophos</name>
    <name type="common">Agaric fungus</name>
    <name type="synonym">Agaricus chlorophos</name>
    <dbReference type="NCBI Taxonomy" id="658473"/>
    <lineage>
        <taxon>Eukaryota</taxon>
        <taxon>Fungi</taxon>
        <taxon>Dikarya</taxon>
        <taxon>Basidiomycota</taxon>
        <taxon>Agaricomycotina</taxon>
        <taxon>Agaricomycetes</taxon>
        <taxon>Agaricomycetidae</taxon>
        <taxon>Agaricales</taxon>
        <taxon>Marasmiineae</taxon>
        <taxon>Mycenaceae</taxon>
        <taxon>Mycena</taxon>
    </lineage>
</organism>
<keyword evidence="1" id="KW-0175">Coiled coil</keyword>
<evidence type="ECO:0000313" key="4">
    <source>
        <dbReference type="EMBL" id="KAF7305756.1"/>
    </source>
</evidence>
<dbReference type="InterPro" id="IPR041457">
    <property type="entry name" value="CxC2_KDZ-assoc"/>
</dbReference>
<feature type="region of interest" description="Disordered" evidence="2">
    <location>
        <begin position="903"/>
        <end position="943"/>
    </location>
</feature>
<dbReference type="EMBL" id="JACAZE010000009">
    <property type="protein sequence ID" value="KAF7305756.1"/>
    <property type="molecule type" value="Genomic_DNA"/>
</dbReference>
<dbReference type="AlphaFoldDB" id="A0A8H6SW37"/>
<sequence length="1127" mass="125252">MSFRQRLKRHREEATAPPGPSAGPYEHVTPLAALLPRARVEAPVDAGPARVSADGRRTYTSPVALDPSSPLKRVRTGFVQATAGPQASVVDEDAYVMGAGEDDWLDEPGVTPAHAEKEKRGLPSFLQPADPALDDFRRNYRDKYLHTMLWRHGRGQVPSCCPICLDPQKIPEKRDVGTVLAESSFAGSAASPRTQETRFILLRSGAGFTSSAARCGRLGCAFNSAIAPTTRALTQKLAGKVSWCSTTTAFMSGWFPSTSTSPRTCATFACLDRFQTLSLQGKITPYNYYRSLEILTDATGLKPPDRYQVFMRMAREYRHLIALKRGGRGHDPSGVFGTKAGALVLRCPVCPRPDVNLPSDWESAPPEESCKYTMTIAKDACFRLKRRDVSNEIRDPGLMAGLGHFVEPEPYRKYLATISYCNNMRAIEQADTKYSRGYATTGVVMAICARHEFVLPNGVGDLQAGERFANVDWVFACIIRHLQCAAALHRLALPFLIAMVWVCTAYRFVVPKLHILGHKTTCQTEYSLSYLPGSGQLDGEGIEREWSNVGGLAGSTKVRGPGARADALEDHWAFWNWTKLVGSAAQLRRKMDKAVVEQARQEEALIHFSAERAESVPEWKARVVEYEKDRTKPNPYEPKVQGLSEAKAREQIEQQEDEDEKEGRRVPISDISPCGFMFEILSIEAEQRRVLGQAELKKAKTSTMNINLRALRRKLNKRIARLRTLQATYTPGALRHLETLRLPQDLVAEKVPLVPPSAIPQASRVNGGCVEGLLELEQTVRDAQCRSALAWLRNLLHIKYRLLIFKILHTRHQVANTRARALIARNESKILSASRKYQQAWRSLVLISGEDAVKVTWNRLRKEDIRCMQDSEELAKQAEREQRAKARRAEQAKQLAAAGLGPLVGKDVESDSESDSDSGASAGGGDDDDVFGPLPSIHNERLDQPIQRGEGTRTLSWIWTKTERSETDAGMAEAIEWAKAWARARRWNEELIIVKDEARRLPISLQHESDKWLARAGAVPLGSGVSIEDSEGQIAYAVACADVFLNLRRRAEQTITEPKLRRGVSAVRYQPVYTVVRGGQRVLQCWEGEAAEDGEDEEGDGRIEIDVDADVGNASEEEVIEGDVDDD</sequence>
<comment type="caution">
    <text evidence="4">The sequence shown here is derived from an EMBL/GenBank/DDBJ whole genome shotgun (WGS) entry which is preliminary data.</text>
</comment>
<name>A0A8H6SW37_MYCCL</name>
<gene>
    <name evidence="4" type="ORF">HMN09_00729200</name>
</gene>
<feature type="compositionally biased region" description="Acidic residues" evidence="2">
    <location>
        <begin position="1090"/>
        <end position="1099"/>
    </location>
</feature>
<feature type="region of interest" description="Disordered" evidence="2">
    <location>
        <begin position="1090"/>
        <end position="1127"/>
    </location>
</feature>
<protein>
    <submittedName>
        <fullName evidence="4">CxC2 domain-containing protein</fullName>
    </submittedName>
</protein>
<proteinExistence type="predicted"/>
<evidence type="ECO:0000259" key="3">
    <source>
        <dbReference type="Pfam" id="PF18803"/>
    </source>
</evidence>
<evidence type="ECO:0000313" key="5">
    <source>
        <dbReference type="Proteomes" id="UP000613580"/>
    </source>
</evidence>
<reference evidence="4" key="1">
    <citation type="submission" date="2020-05" db="EMBL/GenBank/DDBJ databases">
        <title>Mycena genomes resolve the evolution of fungal bioluminescence.</title>
        <authorList>
            <person name="Tsai I.J."/>
        </authorList>
    </citation>
    <scope>NUCLEOTIDE SEQUENCE</scope>
    <source>
        <strain evidence="4">110903Hualien_Pintung</strain>
    </source>
</reference>
<feature type="domain" description="CxC2-like cysteine cluster KDZ transposase-associated" evidence="3">
    <location>
        <begin position="251"/>
        <end position="300"/>
    </location>
</feature>
<dbReference type="InterPro" id="IPR040521">
    <property type="entry name" value="KDZ"/>
</dbReference>